<dbReference type="VEuPathDB" id="VectorBase:GPAI007612"/>
<name>A0A1A9Z978_GLOPL</name>
<evidence type="ECO:0000256" key="1">
    <source>
        <dbReference type="SAM" id="Phobius"/>
    </source>
</evidence>
<proteinExistence type="predicted"/>
<reference evidence="2" key="2">
    <citation type="submission" date="2020-05" db="UniProtKB">
        <authorList>
            <consortium name="EnsemblMetazoa"/>
        </authorList>
    </citation>
    <scope>IDENTIFICATION</scope>
    <source>
        <strain evidence="2">IAEA</strain>
    </source>
</reference>
<accession>A0A1A9Z978</accession>
<dbReference type="AlphaFoldDB" id="A0A1A9Z978"/>
<keyword evidence="1" id="KW-0812">Transmembrane</keyword>
<keyword evidence="1" id="KW-1133">Transmembrane helix</keyword>
<dbReference type="Proteomes" id="UP000092445">
    <property type="component" value="Unassembled WGS sequence"/>
</dbReference>
<sequence length="161" mass="18175">MYINFGAEQQAPFDNTFLSAVITADQKAAGPRGGVVALIFSFPLLFTSVLKFSKNIRRFDCLVYEVAQQMVKFVHSNIIALKVVNFRAGLVKERKHAAREEKGILCNAVQSKECFQAALSSNEWKHISTLLSKYCRQLFYGQKIEGAKNASLLEEYRNDQC</sequence>
<protein>
    <submittedName>
        <fullName evidence="2">Uncharacterized protein</fullName>
    </submittedName>
</protein>
<feature type="transmembrane region" description="Helical" evidence="1">
    <location>
        <begin position="33"/>
        <end position="50"/>
    </location>
</feature>
<keyword evidence="1" id="KW-0472">Membrane</keyword>
<reference evidence="3" key="1">
    <citation type="submission" date="2014-03" db="EMBL/GenBank/DDBJ databases">
        <authorList>
            <person name="Aksoy S."/>
            <person name="Warren W."/>
            <person name="Wilson R.K."/>
        </authorList>
    </citation>
    <scope>NUCLEOTIDE SEQUENCE [LARGE SCALE GENOMIC DNA]</scope>
    <source>
        <strain evidence="3">IAEA</strain>
    </source>
</reference>
<evidence type="ECO:0000313" key="3">
    <source>
        <dbReference type="Proteomes" id="UP000092445"/>
    </source>
</evidence>
<keyword evidence="3" id="KW-1185">Reference proteome</keyword>
<evidence type="ECO:0000313" key="2">
    <source>
        <dbReference type="EnsemblMetazoa" id="GPAI007612-PA"/>
    </source>
</evidence>
<dbReference type="EnsemblMetazoa" id="GPAI007612-RA">
    <property type="protein sequence ID" value="GPAI007612-PA"/>
    <property type="gene ID" value="GPAI007612"/>
</dbReference>
<organism evidence="2 3">
    <name type="scientific">Glossina pallidipes</name>
    <name type="common">Tsetse fly</name>
    <dbReference type="NCBI Taxonomy" id="7398"/>
    <lineage>
        <taxon>Eukaryota</taxon>
        <taxon>Metazoa</taxon>
        <taxon>Ecdysozoa</taxon>
        <taxon>Arthropoda</taxon>
        <taxon>Hexapoda</taxon>
        <taxon>Insecta</taxon>
        <taxon>Pterygota</taxon>
        <taxon>Neoptera</taxon>
        <taxon>Endopterygota</taxon>
        <taxon>Diptera</taxon>
        <taxon>Brachycera</taxon>
        <taxon>Muscomorpha</taxon>
        <taxon>Hippoboscoidea</taxon>
        <taxon>Glossinidae</taxon>
        <taxon>Glossina</taxon>
    </lineage>
</organism>